<evidence type="ECO:0000256" key="2">
    <source>
        <dbReference type="ARBA" id="ARBA00007066"/>
    </source>
</evidence>
<evidence type="ECO:0000313" key="15">
    <source>
        <dbReference type="Proteomes" id="UP000887569"/>
    </source>
</evidence>
<evidence type="ECO:0000256" key="1">
    <source>
        <dbReference type="ARBA" id="ARBA00004434"/>
    </source>
</evidence>
<evidence type="ECO:0000256" key="12">
    <source>
        <dbReference type="PIRSR" id="PIRSR600223-1"/>
    </source>
</evidence>
<dbReference type="GO" id="GO:0042720">
    <property type="term" value="C:mitochondrial inner membrane peptidase complex"/>
    <property type="evidence" value="ECO:0007669"/>
    <property type="project" value="InterPro"/>
</dbReference>
<accession>A0A915AP08</accession>
<evidence type="ECO:0000256" key="9">
    <source>
        <dbReference type="ARBA" id="ARBA00022989"/>
    </source>
</evidence>
<feature type="active site" evidence="12">
    <location>
        <position position="71"/>
    </location>
</feature>
<evidence type="ECO:0000256" key="6">
    <source>
        <dbReference type="ARBA" id="ARBA00022692"/>
    </source>
</evidence>
<dbReference type="PROSITE" id="PS00501">
    <property type="entry name" value="SPASE_I_1"/>
    <property type="match status" value="1"/>
</dbReference>
<feature type="domain" description="Peptidase S26" evidence="14">
    <location>
        <begin position="48"/>
        <end position="131"/>
    </location>
</feature>
<evidence type="ECO:0000256" key="5">
    <source>
        <dbReference type="ARBA" id="ARBA00022670"/>
    </source>
</evidence>
<dbReference type="InterPro" id="IPR000223">
    <property type="entry name" value="Pept_S26A_signal_pept_1"/>
</dbReference>
<evidence type="ECO:0000256" key="8">
    <source>
        <dbReference type="ARBA" id="ARBA00022801"/>
    </source>
</evidence>
<dbReference type="GO" id="GO:0006465">
    <property type="term" value="P:signal peptide processing"/>
    <property type="evidence" value="ECO:0007669"/>
    <property type="project" value="InterPro"/>
</dbReference>
<dbReference type="InterPro" id="IPR019533">
    <property type="entry name" value="Peptidase_S26"/>
</dbReference>
<evidence type="ECO:0000259" key="14">
    <source>
        <dbReference type="Pfam" id="PF10502"/>
    </source>
</evidence>
<organism evidence="15 16">
    <name type="scientific">Parascaris univalens</name>
    <name type="common">Nematode worm</name>
    <dbReference type="NCBI Taxonomy" id="6257"/>
    <lineage>
        <taxon>Eukaryota</taxon>
        <taxon>Metazoa</taxon>
        <taxon>Ecdysozoa</taxon>
        <taxon>Nematoda</taxon>
        <taxon>Chromadorea</taxon>
        <taxon>Rhabditida</taxon>
        <taxon>Spirurina</taxon>
        <taxon>Ascaridomorpha</taxon>
        <taxon>Ascaridoidea</taxon>
        <taxon>Ascarididae</taxon>
        <taxon>Parascaris</taxon>
    </lineage>
</organism>
<keyword evidence="7" id="KW-0999">Mitochondrion inner membrane</keyword>
<dbReference type="CDD" id="cd06530">
    <property type="entry name" value="S26_SPase_I"/>
    <property type="match status" value="1"/>
</dbReference>
<comment type="subcellular location">
    <subcellularLocation>
        <location evidence="1">Mitochondrion inner membrane</location>
        <topology evidence="1">Single-pass membrane protein</topology>
    </subcellularLocation>
</comment>
<dbReference type="PANTHER" id="PTHR46041:SF2">
    <property type="entry name" value="MITOCHONDRIAL INNER MEMBRANE PROTEASE SUBUNIT 2"/>
    <property type="match status" value="1"/>
</dbReference>
<proteinExistence type="inferred from homology"/>
<dbReference type="InterPro" id="IPR037730">
    <property type="entry name" value="IMP2"/>
</dbReference>
<evidence type="ECO:0000256" key="13">
    <source>
        <dbReference type="SAM" id="Phobius"/>
    </source>
</evidence>
<dbReference type="InterPro" id="IPR019756">
    <property type="entry name" value="Pept_S26A_signal_pept_1_Ser-AS"/>
</dbReference>
<feature type="active site" evidence="12">
    <location>
        <position position="119"/>
    </location>
</feature>
<dbReference type="Gene3D" id="2.10.109.10">
    <property type="entry name" value="Umud Fragment, subunit A"/>
    <property type="match status" value="1"/>
</dbReference>
<keyword evidence="15" id="KW-1185">Reference proteome</keyword>
<dbReference type="SUPFAM" id="SSF51306">
    <property type="entry name" value="LexA/Signal peptidase"/>
    <property type="match status" value="1"/>
</dbReference>
<dbReference type="GO" id="GO:0004252">
    <property type="term" value="F:serine-type endopeptidase activity"/>
    <property type="evidence" value="ECO:0007669"/>
    <property type="project" value="InterPro"/>
</dbReference>
<dbReference type="PRINTS" id="PR00727">
    <property type="entry name" value="LEADERPTASE"/>
</dbReference>
<evidence type="ECO:0000256" key="7">
    <source>
        <dbReference type="ARBA" id="ARBA00022792"/>
    </source>
</evidence>
<dbReference type="InterPro" id="IPR036286">
    <property type="entry name" value="LexA/Signal_pep-like_sf"/>
</dbReference>
<keyword evidence="11 13" id="KW-0472">Membrane</keyword>
<keyword evidence="5" id="KW-0645">Protease</keyword>
<dbReference type="Proteomes" id="UP000887569">
    <property type="component" value="Unplaced"/>
</dbReference>
<dbReference type="PANTHER" id="PTHR46041">
    <property type="entry name" value="MITOCHONDRIAL INNER MEMBRANE PROTEASE SUBUNIT 2"/>
    <property type="match status" value="1"/>
</dbReference>
<keyword evidence="9 13" id="KW-1133">Transmembrane helix</keyword>
<keyword evidence="10" id="KW-0496">Mitochondrion</keyword>
<evidence type="ECO:0000256" key="3">
    <source>
        <dbReference type="ARBA" id="ARBA00011805"/>
    </source>
</evidence>
<dbReference type="WBParaSite" id="PgR010_g088_t01">
    <property type="protein sequence ID" value="PgR010_g088_t01"/>
    <property type="gene ID" value="PgR010_g088"/>
</dbReference>
<keyword evidence="8" id="KW-0378">Hydrolase</keyword>
<evidence type="ECO:0000256" key="10">
    <source>
        <dbReference type="ARBA" id="ARBA00023128"/>
    </source>
</evidence>
<reference evidence="16" key="1">
    <citation type="submission" date="2022-11" db="UniProtKB">
        <authorList>
            <consortium name="WormBaseParasite"/>
        </authorList>
    </citation>
    <scope>IDENTIFICATION</scope>
</reference>
<dbReference type="Pfam" id="PF10502">
    <property type="entry name" value="Peptidase_S26"/>
    <property type="match status" value="1"/>
</dbReference>
<evidence type="ECO:0000256" key="11">
    <source>
        <dbReference type="ARBA" id="ARBA00023136"/>
    </source>
</evidence>
<name>A0A915AP08_PARUN</name>
<keyword evidence="6 13" id="KW-0812">Transmembrane</keyword>
<comment type="similarity">
    <text evidence="2">Belongs to the peptidase S26 family. IMP2 subfamily.</text>
</comment>
<protein>
    <recommendedName>
        <fullName evidence="4">Mitochondrial inner membrane protease subunit 2</fullName>
    </recommendedName>
</protein>
<sequence length="225" mass="25500">MQPEVNYWLKVLSTLQMRSTAFRAKTFVNNSSMRSRLYRLLARIGASVGVVCTPIAIFDIVGYPASVIGTSMEPTLEGGDSRWWKRDVVWLSRWGLHSPQIGEIFTFISPEEPDKQHIKRVTAREGDIIRPRRGPALISIPEGCCWMESDNPRNSKDSNFYGPVSRGLLRARATHVIWPPARWQAIETKLPQNSSAIVPDEGPSFFDPFTPFSSFDDFFDDPPKL</sequence>
<evidence type="ECO:0000313" key="16">
    <source>
        <dbReference type="WBParaSite" id="PgR010_g088_t01"/>
    </source>
</evidence>
<evidence type="ECO:0000256" key="4">
    <source>
        <dbReference type="ARBA" id="ARBA00013650"/>
    </source>
</evidence>
<comment type="subunit">
    <text evidence="3">Heterodimer of 2 subunits, IMMPL1 and IMMPL2.</text>
</comment>
<dbReference type="GO" id="GO:0006627">
    <property type="term" value="P:protein processing involved in protein targeting to mitochondrion"/>
    <property type="evidence" value="ECO:0007669"/>
    <property type="project" value="InterPro"/>
</dbReference>
<dbReference type="AlphaFoldDB" id="A0A915AP08"/>
<feature type="transmembrane region" description="Helical" evidence="13">
    <location>
        <begin position="40"/>
        <end position="63"/>
    </location>
</feature>